<feature type="transmembrane region" description="Helical" evidence="7">
    <location>
        <begin position="352"/>
        <end position="373"/>
    </location>
</feature>
<protein>
    <recommendedName>
        <fullName evidence="12">ABC3 transporter permease protein domain-containing protein</fullName>
    </recommendedName>
</protein>
<gene>
    <name evidence="10" type="ORF">DWB77_02855</name>
</gene>
<dbReference type="AlphaFoldDB" id="A0A387HJT5"/>
<evidence type="ECO:0000256" key="5">
    <source>
        <dbReference type="ARBA" id="ARBA00023136"/>
    </source>
</evidence>
<dbReference type="GO" id="GO:0005886">
    <property type="term" value="C:plasma membrane"/>
    <property type="evidence" value="ECO:0007669"/>
    <property type="project" value="UniProtKB-SubCell"/>
</dbReference>
<feature type="domain" description="ABC3 transporter permease C-terminal" evidence="8">
    <location>
        <begin position="261"/>
        <end position="378"/>
    </location>
</feature>
<dbReference type="Pfam" id="PF02687">
    <property type="entry name" value="FtsX"/>
    <property type="match status" value="2"/>
</dbReference>
<dbReference type="PANTHER" id="PTHR30572:SF4">
    <property type="entry name" value="ABC TRANSPORTER PERMEASE YTRF"/>
    <property type="match status" value="1"/>
</dbReference>
<dbReference type="InterPro" id="IPR003838">
    <property type="entry name" value="ABC3_permease_C"/>
</dbReference>
<feature type="transmembrane region" description="Helical" evidence="7">
    <location>
        <begin position="434"/>
        <end position="454"/>
    </location>
</feature>
<proteinExistence type="inferred from homology"/>
<evidence type="ECO:0000259" key="8">
    <source>
        <dbReference type="Pfam" id="PF02687"/>
    </source>
</evidence>
<evidence type="ECO:0008006" key="12">
    <source>
        <dbReference type="Google" id="ProtNLM"/>
    </source>
</evidence>
<name>A0A387HJT5_9ACTN</name>
<feature type="transmembrane region" description="Helical" evidence="7">
    <location>
        <begin position="302"/>
        <end position="323"/>
    </location>
</feature>
<keyword evidence="2" id="KW-1003">Cell membrane</keyword>
<organism evidence="10 11">
    <name type="scientific">Streptomyces hundungensis</name>
    <dbReference type="NCBI Taxonomy" id="1077946"/>
    <lineage>
        <taxon>Bacteria</taxon>
        <taxon>Bacillati</taxon>
        <taxon>Actinomycetota</taxon>
        <taxon>Actinomycetes</taxon>
        <taxon>Kitasatosporales</taxon>
        <taxon>Streptomycetaceae</taxon>
        <taxon>Streptomyces</taxon>
    </lineage>
</organism>
<dbReference type="InterPro" id="IPR050250">
    <property type="entry name" value="Macrolide_Exporter_MacB"/>
</dbReference>
<comment type="subcellular location">
    <subcellularLocation>
        <location evidence="1">Cell membrane</location>
        <topology evidence="1">Multi-pass membrane protein</topology>
    </subcellularLocation>
</comment>
<feature type="domain" description="MacB-like periplasmic core" evidence="9">
    <location>
        <begin position="22"/>
        <end position="224"/>
    </location>
</feature>
<keyword evidence="5 7" id="KW-0472">Membrane</keyword>
<feature type="transmembrane region" description="Helical" evidence="7">
    <location>
        <begin position="519"/>
        <end position="545"/>
    </location>
</feature>
<dbReference type="Proteomes" id="UP000271554">
    <property type="component" value="Chromosome"/>
</dbReference>
<feature type="transmembrane region" description="Helical" evidence="7">
    <location>
        <begin position="401"/>
        <end position="422"/>
    </location>
</feature>
<keyword evidence="4 7" id="KW-1133">Transmembrane helix</keyword>
<evidence type="ECO:0000256" key="6">
    <source>
        <dbReference type="ARBA" id="ARBA00038076"/>
    </source>
</evidence>
<comment type="similarity">
    <text evidence="6">Belongs to the ABC-4 integral membrane protein family.</text>
</comment>
<dbReference type="PANTHER" id="PTHR30572">
    <property type="entry name" value="MEMBRANE COMPONENT OF TRANSPORTER-RELATED"/>
    <property type="match status" value="1"/>
</dbReference>
<feature type="domain" description="ABC3 transporter permease C-terminal" evidence="8">
    <location>
        <begin position="524"/>
        <end position="636"/>
    </location>
</feature>
<feature type="transmembrane region" description="Helical" evidence="7">
    <location>
        <begin position="255"/>
        <end position="281"/>
    </location>
</feature>
<sequence>MFHLALATLRFRKGGFLASFVALFFGALILAACGGLMETGVRADVPPQRFAAAPVVVARGRSYDGELVLAYDRLDASLVTRIAATPGVRRALGDVSFPATALDEGRGTDPGADLVGHGWSSAVLAAAPLARGTEPRAAGQAALDARLATRLGVDVGDRLRMTVSGASLSVRVSGLVRPATGTDTALYVTDAQARQVRGAPDRVDAIAVQPQPGVSAEELKQSLAPALRGLDVTAVTGEDRGTVEFPDSEGGASPLISMSAVFGGIAAMVAVFVVGSTLAVLIQQRMREMALLRAIGALPGQIRRMVVGETLVVGLGATLLALVPGRAAGELMMRQLAEAGVVDDHIVYRAGWIPLATAAGTALLAAVAAAFIASRRAALAPPTAALTESTLASRWLSAPRLVCALLCFGGAAALAFVTATVMDGSVASSTAGPAAMLWTGGVALIAPGVTRVLLAVVRPPLRLLPGLAGRLASDNARARRIRTAGAVTPVVLATGLATALIYLQLSADAGGGGEATSAWINYLLAGTIIGYAVISLVNTLVVAAAERRAEFALQRLVGATPGQILRMVTVEALLVAVMGIALGSFVALATLVPFSLALDGSWLPGGGLTVYGAIVGCVAALTLLATLLPARLALRTRPAEVLAMP</sequence>
<dbReference type="OrthoDB" id="3223244at2"/>
<dbReference type="GO" id="GO:0022857">
    <property type="term" value="F:transmembrane transporter activity"/>
    <property type="evidence" value="ECO:0007669"/>
    <property type="project" value="TreeGrafter"/>
</dbReference>
<evidence type="ECO:0000259" key="9">
    <source>
        <dbReference type="Pfam" id="PF12704"/>
    </source>
</evidence>
<dbReference type="EMBL" id="CP032698">
    <property type="protein sequence ID" value="AYG80717.1"/>
    <property type="molecule type" value="Genomic_DNA"/>
</dbReference>
<accession>A0A387HJT5</accession>
<feature type="transmembrane region" description="Helical" evidence="7">
    <location>
        <begin position="486"/>
        <end position="507"/>
    </location>
</feature>
<evidence type="ECO:0000256" key="1">
    <source>
        <dbReference type="ARBA" id="ARBA00004651"/>
    </source>
</evidence>
<dbReference type="KEGG" id="shun:DWB77_02855"/>
<keyword evidence="3 7" id="KW-0812">Transmembrane</keyword>
<reference evidence="10 11" key="1">
    <citation type="submission" date="2018-10" db="EMBL/GenBank/DDBJ databases">
        <title>Relationship between Morphology and Antimicrobial Activity in Streptomyces.</title>
        <authorList>
            <person name="Kang H.J."/>
            <person name="Kim S.B."/>
        </authorList>
    </citation>
    <scope>NUCLEOTIDE SEQUENCE [LARGE SCALE GENOMIC DNA]</scope>
    <source>
        <strain evidence="10 11">BH38</strain>
    </source>
</reference>
<dbReference type="InterPro" id="IPR025857">
    <property type="entry name" value="MacB_PCD"/>
</dbReference>
<evidence type="ECO:0000256" key="2">
    <source>
        <dbReference type="ARBA" id="ARBA00022475"/>
    </source>
</evidence>
<evidence type="ECO:0000256" key="4">
    <source>
        <dbReference type="ARBA" id="ARBA00022989"/>
    </source>
</evidence>
<feature type="transmembrane region" description="Helical" evidence="7">
    <location>
        <begin position="608"/>
        <end position="628"/>
    </location>
</feature>
<dbReference type="RefSeq" id="WP_120721620.1">
    <property type="nucleotide sequence ID" value="NZ_CP032698.1"/>
</dbReference>
<evidence type="ECO:0000313" key="11">
    <source>
        <dbReference type="Proteomes" id="UP000271554"/>
    </source>
</evidence>
<evidence type="ECO:0000256" key="7">
    <source>
        <dbReference type="SAM" id="Phobius"/>
    </source>
</evidence>
<keyword evidence="11" id="KW-1185">Reference proteome</keyword>
<evidence type="ECO:0000256" key="3">
    <source>
        <dbReference type="ARBA" id="ARBA00022692"/>
    </source>
</evidence>
<evidence type="ECO:0000313" key="10">
    <source>
        <dbReference type="EMBL" id="AYG80717.1"/>
    </source>
</evidence>
<feature type="transmembrane region" description="Helical" evidence="7">
    <location>
        <begin position="572"/>
        <end position="596"/>
    </location>
</feature>
<dbReference type="Pfam" id="PF12704">
    <property type="entry name" value="MacB_PCD"/>
    <property type="match status" value="1"/>
</dbReference>